<dbReference type="AlphaFoldDB" id="A0A8X6IMB1"/>
<keyword evidence="2" id="KW-1185">Reference proteome</keyword>
<dbReference type="SUPFAM" id="SSF56219">
    <property type="entry name" value="DNase I-like"/>
    <property type="match status" value="1"/>
</dbReference>
<comment type="caution">
    <text evidence="1">The sequence shown here is derived from an EMBL/GenBank/DDBJ whole genome shotgun (WGS) entry which is preliminary data.</text>
</comment>
<dbReference type="EMBL" id="BMAV01026309">
    <property type="protein sequence ID" value="GFS49200.1"/>
    <property type="molecule type" value="Genomic_DNA"/>
</dbReference>
<accession>A0A8X6IMB1</accession>
<evidence type="ECO:0000313" key="1">
    <source>
        <dbReference type="EMBL" id="GFS49200.1"/>
    </source>
</evidence>
<dbReference type="Proteomes" id="UP000886998">
    <property type="component" value="Unassembled WGS sequence"/>
</dbReference>
<reference evidence="1" key="1">
    <citation type="submission" date="2020-08" db="EMBL/GenBank/DDBJ databases">
        <title>Multicomponent nature underlies the extraordinary mechanical properties of spider dragline silk.</title>
        <authorList>
            <person name="Kono N."/>
            <person name="Nakamura H."/>
            <person name="Mori M."/>
            <person name="Yoshida Y."/>
            <person name="Ohtoshi R."/>
            <person name="Malay A.D."/>
            <person name="Moran D.A.P."/>
            <person name="Tomita M."/>
            <person name="Numata K."/>
            <person name="Arakawa K."/>
        </authorList>
    </citation>
    <scope>NUCLEOTIDE SEQUENCE</scope>
</reference>
<protein>
    <submittedName>
        <fullName evidence="1">Uncharacterized protein</fullName>
    </submittedName>
</protein>
<dbReference type="InterPro" id="IPR036691">
    <property type="entry name" value="Endo/exonu/phosph_ase_sf"/>
</dbReference>
<sequence>MRRVGLGFCGIKNFCTTMNLPPPVPKKVYERILRKINLASREVVDDSMKNAPKEEISASGSNEICVRGDVITTTSLIPADLRILKLNANHSRSVNLQAHSIAVEMDFDLLLLQDPYPNFNLPLNSPLGSSQFFSNSLNCAIVCYNRNIICNFRMKTDHTVSVNIKLNQVLLTVINVYFPLHDDFSGAINQLNLYYGINKNCLL</sequence>
<gene>
    <name evidence="1" type="ORF">TNIN_490271</name>
</gene>
<organism evidence="1 2">
    <name type="scientific">Trichonephila inaurata madagascariensis</name>
    <dbReference type="NCBI Taxonomy" id="2747483"/>
    <lineage>
        <taxon>Eukaryota</taxon>
        <taxon>Metazoa</taxon>
        <taxon>Ecdysozoa</taxon>
        <taxon>Arthropoda</taxon>
        <taxon>Chelicerata</taxon>
        <taxon>Arachnida</taxon>
        <taxon>Araneae</taxon>
        <taxon>Araneomorphae</taxon>
        <taxon>Entelegynae</taxon>
        <taxon>Araneoidea</taxon>
        <taxon>Nephilidae</taxon>
        <taxon>Trichonephila</taxon>
        <taxon>Trichonephila inaurata</taxon>
    </lineage>
</organism>
<evidence type="ECO:0000313" key="2">
    <source>
        <dbReference type="Proteomes" id="UP000886998"/>
    </source>
</evidence>
<dbReference type="Gene3D" id="3.60.10.10">
    <property type="entry name" value="Endonuclease/exonuclease/phosphatase"/>
    <property type="match status" value="1"/>
</dbReference>
<proteinExistence type="predicted"/>
<name>A0A8X6IMB1_9ARAC</name>